<dbReference type="SUPFAM" id="SSF46894">
    <property type="entry name" value="C-terminal effector domain of the bipartite response regulators"/>
    <property type="match status" value="1"/>
</dbReference>
<dbReference type="PANTHER" id="PTHR48111:SF21">
    <property type="entry name" value="DNA-BINDING DUAL MASTER TRANSCRIPTIONAL REGULATOR RPAA"/>
    <property type="match status" value="1"/>
</dbReference>
<dbReference type="Gene3D" id="6.10.250.690">
    <property type="match status" value="1"/>
</dbReference>
<evidence type="ECO:0000256" key="9">
    <source>
        <dbReference type="PROSITE-ProRule" id="PRU01091"/>
    </source>
</evidence>
<organism evidence="12 13">
    <name type="scientific">Candidatus Faecivivens stercoravium</name>
    <dbReference type="NCBI Taxonomy" id="2840803"/>
    <lineage>
        <taxon>Bacteria</taxon>
        <taxon>Bacillati</taxon>
        <taxon>Bacillota</taxon>
        <taxon>Clostridia</taxon>
        <taxon>Eubacteriales</taxon>
        <taxon>Oscillospiraceae</taxon>
        <taxon>Oscillospiraceae incertae sedis</taxon>
        <taxon>Candidatus Faecivivens</taxon>
    </lineage>
</organism>
<dbReference type="SMART" id="SM00862">
    <property type="entry name" value="Trans_reg_C"/>
    <property type="match status" value="1"/>
</dbReference>
<proteinExistence type="predicted"/>
<dbReference type="GO" id="GO:0005829">
    <property type="term" value="C:cytosol"/>
    <property type="evidence" value="ECO:0007669"/>
    <property type="project" value="TreeGrafter"/>
</dbReference>
<sequence length="237" mass="26818">MQTIYIVEDDRNIREIEMLALKNSGYRVQGFGTAKEFYAALTDKLPTLVMLDIMLPDEDGITILQNLRRRSDTKKLPVILVTAKGEEIDKVRGFDCGADDYIAKPFGVMEMIARVKALIRRSATEESKFLTLGNVFLDGEKRMAYVDDRPVELTLKEYELLHLLMLNKGIVLSRDLIMERVWDGYESESRTLDMHIKSLRKKLGASAGMIRTMRGVGYIAEALPDAPPSHEGSSQED</sequence>
<dbReference type="InterPro" id="IPR039420">
    <property type="entry name" value="WalR-like"/>
</dbReference>
<dbReference type="InterPro" id="IPR001789">
    <property type="entry name" value="Sig_transdc_resp-reg_receiver"/>
</dbReference>
<evidence type="ECO:0000256" key="4">
    <source>
        <dbReference type="ARBA" id="ARBA00023015"/>
    </source>
</evidence>
<evidence type="ECO:0000256" key="5">
    <source>
        <dbReference type="ARBA" id="ARBA00023125"/>
    </source>
</evidence>
<dbReference type="Pfam" id="PF00072">
    <property type="entry name" value="Response_reg"/>
    <property type="match status" value="1"/>
</dbReference>
<evidence type="ECO:0000256" key="6">
    <source>
        <dbReference type="ARBA" id="ARBA00023163"/>
    </source>
</evidence>
<feature type="modified residue" description="4-aspartylphosphate" evidence="8">
    <location>
        <position position="52"/>
    </location>
</feature>
<dbReference type="Proteomes" id="UP000824241">
    <property type="component" value="Unassembled WGS sequence"/>
</dbReference>
<dbReference type="Gene3D" id="3.40.50.2300">
    <property type="match status" value="1"/>
</dbReference>
<evidence type="ECO:0000313" key="12">
    <source>
        <dbReference type="EMBL" id="HIR61107.1"/>
    </source>
</evidence>
<dbReference type="EMBL" id="DVHA01000191">
    <property type="protein sequence ID" value="HIR61107.1"/>
    <property type="molecule type" value="Genomic_DNA"/>
</dbReference>
<dbReference type="Pfam" id="PF00486">
    <property type="entry name" value="Trans_reg_C"/>
    <property type="match status" value="1"/>
</dbReference>
<feature type="domain" description="Response regulatory" evidence="10">
    <location>
        <begin position="3"/>
        <end position="119"/>
    </location>
</feature>
<evidence type="ECO:0000256" key="8">
    <source>
        <dbReference type="PROSITE-ProRule" id="PRU00169"/>
    </source>
</evidence>
<evidence type="ECO:0000313" key="13">
    <source>
        <dbReference type="Proteomes" id="UP000824241"/>
    </source>
</evidence>
<dbReference type="GO" id="GO:0000976">
    <property type="term" value="F:transcription cis-regulatory region binding"/>
    <property type="evidence" value="ECO:0007669"/>
    <property type="project" value="TreeGrafter"/>
</dbReference>
<feature type="DNA-binding region" description="OmpR/PhoB-type" evidence="9">
    <location>
        <begin position="127"/>
        <end position="222"/>
    </location>
</feature>
<dbReference type="PROSITE" id="PS51755">
    <property type="entry name" value="OMPR_PHOB"/>
    <property type="match status" value="1"/>
</dbReference>
<keyword evidence="4" id="KW-0805">Transcription regulation</keyword>
<accession>A0A9D1DY44</accession>
<dbReference type="InterPro" id="IPR036388">
    <property type="entry name" value="WH-like_DNA-bd_sf"/>
</dbReference>
<dbReference type="GO" id="GO:0000156">
    <property type="term" value="F:phosphorelay response regulator activity"/>
    <property type="evidence" value="ECO:0007669"/>
    <property type="project" value="TreeGrafter"/>
</dbReference>
<name>A0A9D1DY44_9FIRM</name>
<keyword evidence="6" id="KW-0804">Transcription</keyword>
<dbReference type="InterPro" id="IPR016032">
    <property type="entry name" value="Sig_transdc_resp-reg_C-effctor"/>
</dbReference>
<evidence type="ECO:0000256" key="3">
    <source>
        <dbReference type="ARBA" id="ARBA00023012"/>
    </source>
</evidence>
<keyword evidence="3" id="KW-0902">Two-component regulatory system</keyword>
<dbReference type="Gene3D" id="1.10.10.10">
    <property type="entry name" value="Winged helix-like DNA-binding domain superfamily/Winged helix DNA-binding domain"/>
    <property type="match status" value="1"/>
</dbReference>
<gene>
    <name evidence="12" type="ORF">IAB37_06000</name>
</gene>
<evidence type="ECO:0000259" key="10">
    <source>
        <dbReference type="PROSITE" id="PS50110"/>
    </source>
</evidence>
<evidence type="ECO:0000256" key="7">
    <source>
        <dbReference type="ARBA" id="ARBA00024867"/>
    </source>
</evidence>
<dbReference type="SMART" id="SM00448">
    <property type="entry name" value="REC"/>
    <property type="match status" value="1"/>
</dbReference>
<dbReference type="InterPro" id="IPR011006">
    <property type="entry name" value="CheY-like_superfamily"/>
</dbReference>
<dbReference type="PROSITE" id="PS50110">
    <property type="entry name" value="RESPONSE_REGULATORY"/>
    <property type="match status" value="1"/>
</dbReference>
<dbReference type="AlphaFoldDB" id="A0A9D1DY44"/>
<evidence type="ECO:0000256" key="2">
    <source>
        <dbReference type="ARBA" id="ARBA00022553"/>
    </source>
</evidence>
<comment type="caution">
    <text evidence="12">The sequence shown here is derived from an EMBL/GenBank/DDBJ whole genome shotgun (WGS) entry which is preliminary data.</text>
</comment>
<evidence type="ECO:0000259" key="11">
    <source>
        <dbReference type="PROSITE" id="PS51755"/>
    </source>
</evidence>
<dbReference type="PANTHER" id="PTHR48111">
    <property type="entry name" value="REGULATOR OF RPOS"/>
    <property type="match status" value="1"/>
</dbReference>
<dbReference type="GO" id="GO:0006355">
    <property type="term" value="P:regulation of DNA-templated transcription"/>
    <property type="evidence" value="ECO:0007669"/>
    <property type="project" value="InterPro"/>
</dbReference>
<reference evidence="12" key="1">
    <citation type="submission" date="2020-10" db="EMBL/GenBank/DDBJ databases">
        <authorList>
            <person name="Gilroy R."/>
        </authorList>
    </citation>
    <scope>NUCLEOTIDE SEQUENCE</scope>
    <source>
        <strain evidence="12">CHK189-12415</strain>
    </source>
</reference>
<reference evidence="12" key="2">
    <citation type="journal article" date="2021" name="PeerJ">
        <title>Extensive microbial diversity within the chicken gut microbiome revealed by metagenomics and culture.</title>
        <authorList>
            <person name="Gilroy R."/>
            <person name="Ravi A."/>
            <person name="Getino M."/>
            <person name="Pursley I."/>
            <person name="Horton D.L."/>
            <person name="Alikhan N.F."/>
            <person name="Baker D."/>
            <person name="Gharbi K."/>
            <person name="Hall N."/>
            <person name="Watson M."/>
            <person name="Adriaenssens E.M."/>
            <person name="Foster-Nyarko E."/>
            <person name="Jarju S."/>
            <person name="Secka A."/>
            <person name="Antonio M."/>
            <person name="Oren A."/>
            <person name="Chaudhuri R.R."/>
            <person name="La Ragione R."/>
            <person name="Hildebrand F."/>
            <person name="Pallen M.J."/>
        </authorList>
    </citation>
    <scope>NUCLEOTIDE SEQUENCE</scope>
    <source>
        <strain evidence="12">CHK189-12415</strain>
    </source>
</reference>
<comment type="function">
    <text evidence="7">May play the central regulatory role in sporulation. It may be an element of the effector pathway responsible for the activation of sporulation genes in response to nutritional stress. Spo0A may act in concert with spo0H (a sigma factor) to control the expression of some genes that are critical to the sporulation process.</text>
</comment>
<evidence type="ECO:0000256" key="1">
    <source>
        <dbReference type="ARBA" id="ARBA00018672"/>
    </source>
</evidence>
<feature type="domain" description="OmpR/PhoB-type" evidence="11">
    <location>
        <begin position="127"/>
        <end position="222"/>
    </location>
</feature>
<protein>
    <recommendedName>
        <fullName evidence="1">Stage 0 sporulation protein A homolog</fullName>
    </recommendedName>
</protein>
<keyword evidence="2 8" id="KW-0597">Phosphoprotein</keyword>
<dbReference type="CDD" id="cd00383">
    <property type="entry name" value="trans_reg_C"/>
    <property type="match status" value="1"/>
</dbReference>
<dbReference type="InterPro" id="IPR001867">
    <property type="entry name" value="OmpR/PhoB-type_DNA-bd"/>
</dbReference>
<dbReference type="SUPFAM" id="SSF52172">
    <property type="entry name" value="CheY-like"/>
    <property type="match status" value="1"/>
</dbReference>
<dbReference type="GO" id="GO:0032993">
    <property type="term" value="C:protein-DNA complex"/>
    <property type="evidence" value="ECO:0007669"/>
    <property type="project" value="TreeGrafter"/>
</dbReference>
<keyword evidence="5 9" id="KW-0238">DNA-binding</keyword>